<evidence type="ECO:0000256" key="2">
    <source>
        <dbReference type="SAM" id="Phobius"/>
    </source>
</evidence>
<feature type="chain" id="PRO_5043592263" evidence="3">
    <location>
        <begin position="37"/>
        <end position="584"/>
    </location>
</feature>
<organism evidence="4">
    <name type="scientific">Streptomyces sp. NBC_00008</name>
    <dbReference type="NCBI Taxonomy" id="2903610"/>
    <lineage>
        <taxon>Bacteria</taxon>
        <taxon>Bacillati</taxon>
        <taxon>Actinomycetota</taxon>
        <taxon>Actinomycetes</taxon>
        <taxon>Kitasatosporales</taxon>
        <taxon>Streptomycetaceae</taxon>
        <taxon>Streptomyces</taxon>
    </lineage>
</organism>
<proteinExistence type="predicted"/>
<keyword evidence="3" id="KW-0732">Signal</keyword>
<dbReference type="AlphaFoldDB" id="A0AAU2VPA9"/>
<name>A0AAU2VPA9_9ACTN</name>
<feature type="compositionally biased region" description="Gly residues" evidence="1">
    <location>
        <begin position="518"/>
        <end position="530"/>
    </location>
</feature>
<evidence type="ECO:0000256" key="1">
    <source>
        <dbReference type="SAM" id="MobiDB-lite"/>
    </source>
</evidence>
<keyword evidence="2" id="KW-0812">Transmembrane</keyword>
<gene>
    <name evidence="4" type="ORF">OG398_14280</name>
</gene>
<reference evidence="4" key="1">
    <citation type="submission" date="2022-10" db="EMBL/GenBank/DDBJ databases">
        <title>The complete genomes of actinobacterial strains from the NBC collection.</title>
        <authorList>
            <person name="Joergensen T.S."/>
            <person name="Alvarez Arevalo M."/>
            <person name="Sterndorff E.B."/>
            <person name="Faurdal D."/>
            <person name="Vuksanovic O."/>
            <person name="Mourched A.-S."/>
            <person name="Charusanti P."/>
            <person name="Shaw S."/>
            <person name="Blin K."/>
            <person name="Weber T."/>
        </authorList>
    </citation>
    <scope>NUCLEOTIDE SEQUENCE</scope>
    <source>
        <strain evidence="4">NBC_00008</strain>
    </source>
</reference>
<dbReference type="PROSITE" id="PS51318">
    <property type="entry name" value="TAT"/>
    <property type="match status" value="1"/>
</dbReference>
<accession>A0AAU2VPA9</accession>
<evidence type="ECO:0000256" key="3">
    <source>
        <dbReference type="SAM" id="SignalP"/>
    </source>
</evidence>
<feature type="transmembrane region" description="Helical" evidence="2">
    <location>
        <begin position="556"/>
        <end position="577"/>
    </location>
</feature>
<keyword evidence="2" id="KW-1133">Transmembrane helix</keyword>
<feature type="signal peptide" evidence="3">
    <location>
        <begin position="1"/>
        <end position="36"/>
    </location>
</feature>
<keyword evidence="2" id="KW-0472">Membrane</keyword>
<feature type="compositionally biased region" description="Gly residues" evidence="1">
    <location>
        <begin position="541"/>
        <end position="550"/>
    </location>
</feature>
<feature type="compositionally biased region" description="Low complexity" evidence="1">
    <location>
        <begin position="531"/>
        <end position="540"/>
    </location>
</feature>
<protein>
    <submittedName>
        <fullName evidence="4">Peptidase</fullName>
    </submittedName>
</protein>
<dbReference type="InterPro" id="IPR006311">
    <property type="entry name" value="TAT_signal"/>
</dbReference>
<sequence length="584" mass="59352">MRSTTPRAALRRAAGGFAAAGLLAAGSLTLTAPAQAAAPEFTLGGPAETALHPYPATGKPQKASLDFTVNNPSEDEENGAFEGEYTVRFDLSGIKGVADVAFDKEGSADCTVTGTSAVCHDWGIFPGLSTLAELDVTAAKGSEDGDTGAIEVTAEADGATFTSFTARIGIGGPDLSMERLPFRTELKTGDTQPVPVTFTNNGTRAAEGVLLTLRYTRGMEFTERYRNCEYSESDEGMGSPGAWTTALCSFDGSYEPGVAYTLAEPPSIRATKRAFYDSFLYRVEEGGSAARAAQRAGAEYSPGKGATLALRKAPAALAVDLDPSDNQQDVDFQTANTADFAAYGDRAKGAEGDSVEVKVGFRNRGPAWIGYIRSGEDVATVDVTVPEGASVVAKPESCRGVTAAGEYRENQTAAPRYFCSTPMSVREDADFALPFELKITKVVEGASGKVVVRNPFLQDPKLRFDPEPANNTASLVLNAEDSGTGDSGATTGDGDTGSGGTSSTGTTTGSAGSAGSSGSTGGSGDSGGSASGSSAGSSSGSTGGDSGGGLAATGSVALMTGAAATAALVAGGVLYTVSRRRAAR</sequence>
<feature type="compositionally biased region" description="Low complexity" evidence="1">
    <location>
        <begin position="503"/>
        <end position="517"/>
    </location>
</feature>
<feature type="compositionally biased region" description="Low complexity" evidence="1">
    <location>
        <begin position="481"/>
        <end position="493"/>
    </location>
</feature>
<evidence type="ECO:0000313" key="4">
    <source>
        <dbReference type="EMBL" id="WTW69355.1"/>
    </source>
</evidence>
<feature type="region of interest" description="Disordered" evidence="1">
    <location>
        <begin position="478"/>
        <end position="550"/>
    </location>
</feature>
<dbReference type="EMBL" id="CP108313">
    <property type="protein sequence ID" value="WTW69355.1"/>
    <property type="molecule type" value="Genomic_DNA"/>
</dbReference>